<organism evidence="2 3">
    <name type="scientific">Pisolithus microcarpus 441</name>
    <dbReference type="NCBI Taxonomy" id="765257"/>
    <lineage>
        <taxon>Eukaryota</taxon>
        <taxon>Fungi</taxon>
        <taxon>Dikarya</taxon>
        <taxon>Basidiomycota</taxon>
        <taxon>Agaricomycotina</taxon>
        <taxon>Agaricomycetes</taxon>
        <taxon>Agaricomycetidae</taxon>
        <taxon>Boletales</taxon>
        <taxon>Sclerodermatineae</taxon>
        <taxon>Pisolithaceae</taxon>
        <taxon>Pisolithus</taxon>
    </lineage>
</organism>
<dbReference type="AlphaFoldDB" id="A0A0D0AAB7"/>
<dbReference type="HOGENOM" id="CLU_776388_0_0_1"/>
<reference evidence="2 3" key="1">
    <citation type="submission" date="2014-04" db="EMBL/GenBank/DDBJ databases">
        <authorList>
            <consortium name="DOE Joint Genome Institute"/>
            <person name="Kuo A."/>
            <person name="Kohler A."/>
            <person name="Costa M.D."/>
            <person name="Nagy L.G."/>
            <person name="Floudas D."/>
            <person name="Copeland A."/>
            <person name="Barry K.W."/>
            <person name="Cichocki N."/>
            <person name="Veneault-Fourrey C."/>
            <person name="LaButti K."/>
            <person name="Lindquist E.A."/>
            <person name="Lipzen A."/>
            <person name="Lundell T."/>
            <person name="Morin E."/>
            <person name="Murat C."/>
            <person name="Sun H."/>
            <person name="Tunlid A."/>
            <person name="Henrissat B."/>
            <person name="Grigoriev I.V."/>
            <person name="Hibbett D.S."/>
            <person name="Martin F."/>
            <person name="Nordberg H.P."/>
            <person name="Cantor M.N."/>
            <person name="Hua S.X."/>
        </authorList>
    </citation>
    <scope>NUCLEOTIDE SEQUENCE [LARGE SCALE GENOMIC DNA]</scope>
    <source>
        <strain evidence="2 3">441</strain>
    </source>
</reference>
<name>A0A0D0AAB7_9AGAM</name>
<keyword evidence="3" id="KW-1185">Reference proteome</keyword>
<sequence>MRRYSQLTLRHLPTIDLRFTNCTRAAVEKHLGTLGFQLSRSRTFFHPSKISVSLCSLEEMAANSSPPIALYPSLPESVFRIHISKLSSSPPANPQSTNHEHSLTSALSLFTSSLQPAAGIPNIPNKSASVPSNAITLPFTASGPPQQRPSSPPSFYRDTRKKAIRPPPRPHALFDSAEPDSLAVVRPPPPWNVLETHERPLATNTTSYRRQRNLPCFNDPARIDKRNAGAVKDVANMVAGKQLKRKHSPASPVATLGVPTKLRNPFARHATSVFSKSSPRVSKHPDRSPEELCISAVGCAEPERSRSSRRTKPLKPITSLRVPVLPKECLPELEQDCQNTPIPKVALKQTRLSFPPL</sequence>
<evidence type="ECO:0000313" key="2">
    <source>
        <dbReference type="EMBL" id="KIK31222.1"/>
    </source>
</evidence>
<reference evidence="3" key="2">
    <citation type="submission" date="2015-01" db="EMBL/GenBank/DDBJ databases">
        <title>Evolutionary Origins and Diversification of the Mycorrhizal Mutualists.</title>
        <authorList>
            <consortium name="DOE Joint Genome Institute"/>
            <consortium name="Mycorrhizal Genomics Consortium"/>
            <person name="Kohler A."/>
            <person name="Kuo A."/>
            <person name="Nagy L.G."/>
            <person name="Floudas D."/>
            <person name="Copeland A."/>
            <person name="Barry K.W."/>
            <person name="Cichocki N."/>
            <person name="Veneault-Fourrey C."/>
            <person name="LaButti K."/>
            <person name="Lindquist E.A."/>
            <person name="Lipzen A."/>
            <person name="Lundell T."/>
            <person name="Morin E."/>
            <person name="Murat C."/>
            <person name="Riley R."/>
            <person name="Ohm R."/>
            <person name="Sun H."/>
            <person name="Tunlid A."/>
            <person name="Henrissat B."/>
            <person name="Grigoriev I.V."/>
            <person name="Hibbett D.S."/>
            <person name="Martin F."/>
        </authorList>
    </citation>
    <scope>NUCLEOTIDE SEQUENCE [LARGE SCALE GENOMIC DNA]</scope>
    <source>
        <strain evidence="3">441</strain>
    </source>
</reference>
<dbReference type="Proteomes" id="UP000054018">
    <property type="component" value="Unassembled WGS sequence"/>
</dbReference>
<proteinExistence type="predicted"/>
<accession>A0A0D0AAB7</accession>
<evidence type="ECO:0000313" key="3">
    <source>
        <dbReference type="Proteomes" id="UP000054018"/>
    </source>
</evidence>
<gene>
    <name evidence="2" type="ORF">PISMIDRAFT_137401</name>
</gene>
<dbReference type="EMBL" id="KN833685">
    <property type="protein sequence ID" value="KIK31222.1"/>
    <property type="molecule type" value="Genomic_DNA"/>
</dbReference>
<dbReference type="OrthoDB" id="3215314at2759"/>
<protein>
    <submittedName>
        <fullName evidence="2">Uncharacterized protein</fullName>
    </submittedName>
</protein>
<evidence type="ECO:0000256" key="1">
    <source>
        <dbReference type="SAM" id="MobiDB-lite"/>
    </source>
</evidence>
<feature type="region of interest" description="Disordered" evidence="1">
    <location>
        <begin position="134"/>
        <end position="182"/>
    </location>
</feature>